<proteinExistence type="predicted"/>
<organism evidence="2 3">
    <name type="scientific">Clitoria ternatea</name>
    <name type="common">Butterfly pea</name>
    <dbReference type="NCBI Taxonomy" id="43366"/>
    <lineage>
        <taxon>Eukaryota</taxon>
        <taxon>Viridiplantae</taxon>
        <taxon>Streptophyta</taxon>
        <taxon>Embryophyta</taxon>
        <taxon>Tracheophyta</taxon>
        <taxon>Spermatophyta</taxon>
        <taxon>Magnoliopsida</taxon>
        <taxon>eudicotyledons</taxon>
        <taxon>Gunneridae</taxon>
        <taxon>Pentapetalae</taxon>
        <taxon>rosids</taxon>
        <taxon>fabids</taxon>
        <taxon>Fabales</taxon>
        <taxon>Fabaceae</taxon>
        <taxon>Papilionoideae</taxon>
        <taxon>50 kb inversion clade</taxon>
        <taxon>NPAAA clade</taxon>
        <taxon>indigoferoid/millettioid clade</taxon>
        <taxon>Phaseoleae</taxon>
        <taxon>Clitoria</taxon>
    </lineage>
</organism>
<feature type="region of interest" description="Disordered" evidence="1">
    <location>
        <begin position="35"/>
        <end position="59"/>
    </location>
</feature>
<reference evidence="2 3" key="1">
    <citation type="submission" date="2024-01" db="EMBL/GenBank/DDBJ databases">
        <title>The genomes of 5 underutilized Papilionoideae crops provide insights into root nodulation and disease resistance.</title>
        <authorList>
            <person name="Yuan L."/>
        </authorList>
    </citation>
    <scope>NUCLEOTIDE SEQUENCE [LARGE SCALE GENOMIC DNA]</scope>
    <source>
        <strain evidence="2">LY-2023</strain>
        <tissue evidence="2">Leaf</tissue>
    </source>
</reference>
<evidence type="ECO:0000313" key="2">
    <source>
        <dbReference type="EMBL" id="KAK7301693.1"/>
    </source>
</evidence>
<feature type="compositionally biased region" description="Polar residues" evidence="1">
    <location>
        <begin position="50"/>
        <end position="59"/>
    </location>
</feature>
<dbReference type="EMBL" id="JAYKXN010000003">
    <property type="protein sequence ID" value="KAK7301693.1"/>
    <property type="molecule type" value="Genomic_DNA"/>
</dbReference>
<dbReference type="AlphaFoldDB" id="A0AAN9JPN5"/>
<dbReference type="Proteomes" id="UP001359559">
    <property type="component" value="Unassembled WGS sequence"/>
</dbReference>
<sequence>MPEDKERIGSWIGSSTSMALTLIFPCKLLLLSPPSSLSDKPKEGDKNKNGRNLSILSSLQNPNPRIVESTFSCKSMNSLLSH</sequence>
<comment type="caution">
    <text evidence="2">The sequence shown here is derived from an EMBL/GenBank/DDBJ whole genome shotgun (WGS) entry which is preliminary data.</text>
</comment>
<evidence type="ECO:0000313" key="3">
    <source>
        <dbReference type="Proteomes" id="UP001359559"/>
    </source>
</evidence>
<gene>
    <name evidence="2" type="ORF">RJT34_12565</name>
</gene>
<evidence type="ECO:0000256" key="1">
    <source>
        <dbReference type="SAM" id="MobiDB-lite"/>
    </source>
</evidence>
<accession>A0AAN9JPN5</accession>
<keyword evidence="3" id="KW-1185">Reference proteome</keyword>
<feature type="compositionally biased region" description="Basic and acidic residues" evidence="1">
    <location>
        <begin position="39"/>
        <end position="48"/>
    </location>
</feature>
<name>A0AAN9JPN5_CLITE</name>
<protein>
    <submittedName>
        <fullName evidence="2">Uncharacterized protein</fullName>
    </submittedName>
</protein>